<keyword evidence="10 14" id="KW-0460">Magnesium</keyword>
<dbReference type="GO" id="GO:0050242">
    <property type="term" value="F:pyruvate, phosphate dikinase activity"/>
    <property type="evidence" value="ECO:0007669"/>
    <property type="project" value="UniProtKB-UniRule"/>
</dbReference>
<dbReference type="InterPro" id="IPR013815">
    <property type="entry name" value="ATP_grasp_subdomain_1"/>
</dbReference>
<dbReference type="EC" id="2.7.9.1" evidence="3 11"/>
<evidence type="ECO:0000256" key="7">
    <source>
        <dbReference type="ARBA" id="ARBA00022741"/>
    </source>
</evidence>
<dbReference type="InterPro" id="IPR000121">
    <property type="entry name" value="PEP_util_C"/>
</dbReference>
<gene>
    <name evidence="18" type="ORF">HZA61_10860</name>
</gene>
<keyword evidence="8" id="KW-0418">Kinase</keyword>
<evidence type="ECO:0000259" key="17">
    <source>
        <dbReference type="Pfam" id="PF02896"/>
    </source>
</evidence>
<keyword evidence="7" id="KW-0547">Nucleotide-binding</keyword>
<reference evidence="18" key="1">
    <citation type="submission" date="2020-07" db="EMBL/GenBank/DDBJ databases">
        <title>Huge and variable diversity of episymbiotic CPR bacteria and DPANN archaea in groundwater ecosystems.</title>
        <authorList>
            <person name="He C.Y."/>
            <person name="Keren R."/>
            <person name="Whittaker M."/>
            <person name="Farag I.F."/>
            <person name="Doudna J."/>
            <person name="Cate J.H.D."/>
            <person name="Banfield J.F."/>
        </authorList>
    </citation>
    <scope>NUCLEOTIDE SEQUENCE</scope>
    <source>
        <strain evidence="18">NC_groundwater_1813_Pr3_B-0.1um_71_17</strain>
    </source>
</reference>
<dbReference type="EMBL" id="JACRIW010000077">
    <property type="protein sequence ID" value="MBI5169979.1"/>
    <property type="molecule type" value="Genomic_DNA"/>
</dbReference>
<dbReference type="SUPFAM" id="SSF52009">
    <property type="entry name" value="Phosphohistidine domain"/>
    <property type="match status" value="1"/>
</dbReference>
<feature type="domain" description="Pyruvate phosphate dikinase AMP/ATP-binding" evidence="16">
    <location>
        <begin position="72"/>
        <end position="295"/>
    </location>
</feature>
<dbReference type="Gene3D" id="1.20.80.30">
    <property type="match status" value="1"/>
</dbReference>
<dbReference type="GO" id="GO:0046872">
    <property type="term" value="F:metal ion binding"/>
    <property type="evidence" value="ECO:0007669"/>
    <property type="project" value="UniProtKB-UniRule"/>
</dbReference>
<dbReference type="InterPro" id="IPR036637">
    <property type="entry name" value="Phosphohistidine_dom_sf"/>
</dbReference>
<feature type="binding site" evidence="13">
    <location>
        <position position="829"/>
    </location>
    <ligand>
        <name>substrate</name>
    </ligand>
</feature>
<evidence type="ECO:0000256" key="14">
    <source>
        <dbReference type="PIRSR" id="PIRSR000853-3"/>
    </source>
</evidence>
<dbReference type="InterPro" id="IPR040442">
    <property type="entry name" value="Pyrv_kinase-like_dom_sf"/>
</dbReference>
<dbReference type="SUPFAM" id="SSF56059">
    <property type="entry name" value="Glutathione synthetase ATP-binding domain-like"/>
    <property type="match status" value="1"/>
</dbReference>
<dbReference type="Gene3D" id="3.30.470.20">
    <property type="entry name" value="ATP-grasp fold, B domain"/>
    <property type="match status" value="1"/>
</dbReference>
<dbReference type="Pfam" id="PF01326">
    <property type="entry name" value="PPDK_N"/>
    <property type="match status" value="3"/>
</dbReference>
<dbReference type="InterPro" id="IPR018274">
    <property type="entry name" value="PEP_util_AS"/>
</dbReference>
<comment type="similarity">
    <text evidence="2 11">Belongs to the PEP-utilizing enzyme family.</text>
</comment>
<evidence type="ECO:0000256" key="11">
    <source>
        <dbReference type="PIRNR" id="PIRNR000853"/>
    </source>
</evidence>
<feature type="binding site" evidence="14">
    <location>
        <position position="808"/>
    </location>
    <ligand>
        <name>Mg(2+)</name>
        <dbReference type="ChEBI" id="CHEBI:18420"/>
    </ligand>
</feature>
<comment type="catalytic activity">
    <reaction evidence="11">
        <text>pyruvate + phosphate + ATP = phosphoenolpyruvate + AMP + diphosphate + H(+)</text>
        <dbReference type="Rhea" id="RHEA:10756"/>
        <dbReference type="ChEBI" id="CHEBI:15361"/>
        <dbReference type="ChEBI" id="CHEBI:15378"/>
        <dbReference type="ChEBI" id="CHEBI:30616"/>
        <dbReference type="ChEBI" id="CHEBI:33019"/>
        <dbReference type="ChEBI" id="CHEBI:43474"/>
        <dbReference type="ChEBI" id="CHEBI:58702"/>
        <dbReference type="ChEBI" id="CHEBI:456215"/>
        <dbReference type="EC" id="2.7.9.1"/>
    </reaction>
</comment>
<dbReference type="Proteomes" id="UP000696931">
    <property type="component" value="Unassembled WGS sequence"/>
</dbReference>
<keyword evidence="6 14" id="KW-0479">Metal-binding</keyword>
<dbReference type="InterPro" id="IPR008279">
    <property type="entry name" value="PEP-util_enz_mobile_dom"/>
</dbReference>
<keyword evidence="5 18" id="KW-0808">Transferase</keyword>
<dbReference type="Gene3D" id="1.10.189.10">
    <property type="entry name" value="Pyruvate Phosphate Dikinase, domain 2"/>
    <property type="match status" value="1"/>
</dbReference>
<evidence type="ECO:0000256" key="5">
    <source>
        <dbReference type="ARBA" id="ARBA00022679"/>
    </source>
</evidence>
<dbReference type="NCBIfam" id="TIGR01828">
    <property type="entry name" value="pyru_phos_dikin"/>
    <property type="match status" value="1"/>
</dbReference>
<evidence type="ECO:0000256" key="3">
    <source>
        <dbReference type="ARBA" id="ARBA00011994"/>
    </source>
</evidence>
<feature type="binding site" evidence="14">
    <location>
        <position position="832"/>
    </location>
    <ligand>
        <name>Mg(2+)</name>
        <dbReference type="ChEBI" id="CHEBI:18420"/>
    </ligand>
</feature>
<feature type="binding site" evidence="13">
    <location>
        <position position="830"/>
    </location>
    <ligand>
        <name>substrate</name>
    </ligand>
</feature>
<name>A0A933WB54_UNCEI</name>
<dbReference type="InterPro" id="IPR002192">
    <property type="entry name" value="PPDK_AMP/ATP-bd"/>
</dbReference>
<dbReference type="PANTHER" id="PTHR22931:SF9">
    <property type="entry name" value="PYRUVATE, PHOSPHATE DIKINASE 1, CHLOROPLASTIC"/>
    <property type="match status" value="1"/>
</dbReference>
<feature type="binding site" evidence="13">
    <location>
        <position position="660"/>
    </location>
    <ligand>
        <name>substrate</name>
    </ligand>
</feature>
<dbReference type="GO" id="GO:0005524">
    <property type="term" value="F:ATP binding"/>
    <property type="evidence" value="ECO:0007669"/>
    <property type="project" value="UniProtKB-UniRule"/>
</dbReference>
<organism evidence="18 19">
    <name type="scientific">Eiseniibacteriota bacterium</name>
    <dbReference type="NCBI Taxonomy" id="2212470"/>
    <lineage>
        <taxon>Bacteria</taxon>
        <taxon>Candidatus Eiseniibacteriota</taxon>
    </lineage>
</organism>
<dbReference type="Gene3D" id="3.20.20.60">
    <property type="entry name" value="Phosphoenolpyruvate-binding domains"/>
    <property type="match status" value="1"/>
</dbReference>
<dbReference type="PIRSF" id="PIRSF000853">
    <property type="entry name" value="PPDK"/>
    <property type="match status" value="1"/>
</dbReference>
<dbReference type="Gene3D" id="3.50.30.10">
    <property type="entry name" value="Phosphohistidine domain"/>
    <property type="match status" value="1"/>
</dbReference>
<evidence type="ECO:0000256" key="10">
    <source>
        <dbReference type="ARBA" id="ARBA00022842"/>
    </source>
</evidence>
<evidence type="ECO:0000256" key="12">
    <source>
        <dbReference type="PIRSR" id="PIRSR000853-1"/>
    </source>
</evidence>
<dbReference type="PANTHER" id="PTHR22931">
    <property type="entry name" value="PHOSPHOENOLPYRUVATE DIKINASE-RELATED"/>
    <property type="match status" value="1"/>
</dbReference>
<evidence type="ECO:0000256" key="2">
    <source>
        <dbReference type="ARBA" id="ARBA00007837"/>
    </source>
</evidence>
<keyword evidence="9" id="KW-0067">ATP-binding</keyword>
<evidence type="ECO:0000256" key="9">
    <source>
        <dbReference type="ARBA" id="ARBA00022840"/>
    </source>
</evidence>
<evidence type="ECO:0000256" key="4">
    <source>
        <dbReference type="ARBA" id="ARBA00020138"/>
    </source>
</evidence>
<keyword evidence="18" id="KW-0670">Pyruvate</keyword>
<feature type="binding site" evidence="13">
    <location>
        <position position="832"/>
    </location>
    <ligand>
        <name>substrate</name>
    </ligand>
</feature>
<protein>
    <recommendedName>
        <fullName evidence="4 11">Pyruvate, phosphate dikinase</fullName>
        <ecNumber evidence="3 11">2.7.9.1</ecNumber>
    </recommendedName>
</protein>
<dbReference type="InterPro" id="IPR015813">
    <property type="entry name" value="Pyrv/PenolPyrv_kinase-like_dom"/>
</dbReference>
<comment type="cofactor">
    <cofactor evidence="1 11 14">
        <name>Mg(2+)</name>
        <dbReference type="ChEBI" id="CHEBI:18420"/>
    </cofactor>
</comment>
<dbReference type="SUPFAM" id="SSF51621">
    <property type="entry name" value="Phosphoenolpyruvate/pyruvate domain"/>
    <property type="match status" value="1"/>
</dbReference>
<dbReference type="Pfam" id="PF00391">
    <property type="entry name" value="PEP-utilizers"/>
    <property type="match status" value="1"/>
</dbReference>
<accession>A0A933WB54</accession>
<dbReference type="InterPro" id="IPR023151">
    <property type="entry name" value="PEP_util_CS"/>
</dbReference>
<dbReference type="InterPro" id="IPR010121">
    <property type="entry name" value="Pyruvate_phosphate_dikinase"/>
</dbReference>
<dbReference type="Gene3D" id="3.30.1490.20">
    <property type="entry name" value="ATP-grasp fold, A domain"/>
    <property type="match status" value="1"/>
</dbReference>
<feature type="binding site" evidence="13">
    <location>
        <position position="808"/>
    </location>
    <ligand>
        <name>substrate</name>
    </ligand>
</feature>
<feature type="domain" description="PEP-utilising enzyme mobile" evidence="15">
    <location>
        <begin position="423"/>
        <end position="505"/>
    </location>
</feature>
<comment type="caution">
    <text evidence="18">The sequence shown here is derived from an EMBL/GenBank/DDBJ whole genome shotgun (WGS) entry which is preliminary data.</text>
</comment>
<evidence type="ECO:0000313" key="18">
    <source>
        <dbReference type="EMBL" id="MBI5169979.1"/>
    </source>
</evidence>
<dbReference type="AlphaFoldDB" id="A0A933WB54"/>
<evidence type="ECO:0000259" key="15">
    <source>
        <dbReference type="Pfam" id="PF00391"/>
    </source>
</evidence>
<dbReference type="Pfam" id="PF02896">
    <property type="entry name" value="PEP-utilizers_C"/>
    <property type="match status" value="1"/>
</dbReference>
<feature type="binding site" evidence="13">
    <location>
        <position position="831"/>
    </location>
    <ligand>
        <name>substrate</name>
    </ligand>
</feature>
<evidence type="ECO:0000256" key="1">
    <source>
        <dbReference type="ARBA" id="ARBA00001946"/>
    </source>
</evidence>
<evidence type="ECO:0000313" key="19">
    <source>
        <dbReference type="Proteomes" id="UP000696931"/>
    </source>
</evidence>
<evidence type="ECO:0000256" key="13">
    <source>
        <dbReference type="PIRSR" id="PIRSR000853-2"/>
    </source>
</evidence>
<dbReference type="GO" id="GO:0016301">
    <property type="term" value="F:kinase activity"/>
    <property type="evidence" value="ECO:0007669"/>
    <property type="project" value="UniProtKB-UniRule"/>
</dbReference>
<dbReference type="PROSITE" id="PS00370">
    <property type="entry name" value="PEP_ENZYMES_PHOS_SITE"/>
    <property type="match status" value="1"/>
</dbReference>
<feature type="domain" description="PEP-utilising enzyme C-terminal" evidence="17">
    <location>
        <begin position="521"/>
        <end position="933"/>
    </location>
</feature>
<evidence type="ECO:0000256" key="8">
    <source>
        <dbReference type="ARBA" id="ARBA00022777"/>
    </source>
</evidence>
<evidence type="ECO:0000259" key="16">
    <source>
        <dbReference type="Pfam" id="PF01326"/>
    </source>
</evidence>
<sequence>MSDKYVYFFGDGAAEGHGNMKDVLGGKGAGLAEMTNAGVPVPPGFTITTSVCRHYYANNKQLPHDFRAQQGAALERLEASIGRKLGDANDPLLVSVRSGAKFSMPGMMDTILNLGLNDQSVEGLARKTGNERFAWDCYRRFIQMFASVVMDFEKNQFEHLIEALKHKRKVKLDTELTADDLKTLVLDYKRFVRKNAGRDFPQDPLEQLALSRDAVFRSWQNDRAIYYRRQNGIPDDIGTAVNVQAMVFGNMGDSSGTGVGFTRNPSTGERHFYGEYLTNAQGEDVVAGVRTPHPISDLKQEMPEVYHQLREITSRLEQHYRDIQDFEFTIQEGTLYLLQTRNGKRTAQAAVKIAVDMVHEKLITEEEAILRVDPASLDQLLHPRLDPKAKVNVIATGLSASPGAAVGIAVFDADTAAEMGHAKKKVILVRKETTPDDIHGMDAAQGILTATGGMTSHAAVVARGMGKPCVSGVSAIHVNDKTRTMTVDKLVVKEGDWITIDGSTGRVILGAVPTIDAEVSGEFGAFMAIADKHRKLKVRSNADIPRDAIKAREFGAEGIGLCRTEHMFFAEDRLPYVVQMIMAAPVAKSISEKLAAKEKALAGSMGGDNKALKAEIAALKKELAAPMKSYKGALAKLLPFQRKDFYGLFKAMKGYPVTIRTLDPPLHEFLPKREDLMVDIATFSRATAAQKKEMAKKYRMTVAQLKKGMPEMLRRVEDLHEFNPMMGHRGCRLGITYPEVTEMQARAIFEAACQIVKEGGNVVPEVMIPLIGTVEELKDQAAIVRRVAEETKKAKGVELEYLVGTMIEIPRAALTAARVAEEAEFFSFGTNDLTQMTYGYSRDDAGKFLPEYVNRKILPGDPFVSVDQEGVGMLMDWAVKNGRSTRPKLKVGICGEHGGDPASVEFCHRTNLDYVSCSPFRVPLARLAAAQAAVRGTAAEADRR</sequence>
<evidence type="ECO:0000256" key="6">
    <source>
        <dbReference type="ARBA" id="ARBA00022723"/>
    </source>
</evidence>
<feature type="domain" description="Pyruvate phosphate dikinase AMP/ATP-binding" evidence="16">
    <location>
        <begin position="22"/>
        <end position="60"/>
    </location>
</feature>
<feature type="active site" description="Tele-phosphohistidine intermediate" evidence="12">
    <location>
        <position position="457"/>
    </location>
</feature>
<proteinExistence type="inferred from homology"/>
<feature type="binding site" evidence="13">
    <location>
        <position position="563"/>
    </location>
    <ligand>
        <name>substrate</name>
    </ligand>
</feature>
<feature type="active site" description="Proton donor" evidence="12">
    <location>
        <position position="894"/>
    </location>
</feature>
<feature type="domain" description="Pyruvate phosphate dikinase AMP/ATP-binding" evidence="16">
    <location>
        <begin position="307"/>
        <end position="361"/>
    </location>
</feature>
<dbReference type="PROSITE" id="PS00742">
    <property type="entry name" value="PEP_ENZYMES_2"/>
    <property type="match status" value="1"/>
</dbReference>
<dbReference type="NCBIfam" id="NF004531">
    <property type="entry name" value="PRK05878.1"/>
    <property type="match status" value="1"/>
</dbReference>